<dbReference type="EMBL" id="CP036318">
    <property type="protein sequence ID" value="QDV56493.1"/>
    <property type="molecule type" value="Genomic_DNA"/>
</dbReference>
<gene>
    <name evidence="2" type="ORF">Mal33_24840</name>
</gene>
<dbReference type="Proteomes" id="UP000316770">
    <property type="component" value="Chromosome"/>
</dbReference>
<protein>
    <submittedName>
        <fullName evidence="2">Uncharacterized protein</fullName>
    </submittedName>
</protein>
<evidence type="ECO:0000313" key="3">
    <source>
        <dbReference type="Proteomes" id="UP000316770"/>
    </source>
</evidence>
<organism evidence="2 3">
    <name type="scientific">Rosistilla oblonga</name>
    <dbReference type="NCBI Taxonomy" id="2527990"/>
    <lineage>
        <taxon>Bacteria</taxon>
        <taxon>Pseudomonadati</taxon>
        <taxon>Planctomycetota</taxon>
        <taxon>Planctomycetia</taxon>
        <taxon>Pirellulales</taxon>
        <taxon>Pirellulaceae</taxon>
        <taxon>Rosistilla</taxon>
    </lineage>
</organism>
<proteinExistence type="predicted"/>
<feature type="transmembrane region" description="Helical" evidence="1">
    <location>
        <begin position="61"/>
        <end position="82"/>
    </location>
</feature>
<dbReference type="AlphaFoldDB" id="A0A518ITT1"/>
<feature type="transmembrane region" description="Helical" evidence="1">
    <location>
        <begin position="21"/>
        <end position="41"/>
    </location>
</feature>
<reference evidence="2 3" key="1">
    <citation type="submission" date="2019-02" db="EMBL/GenBank/DDBJ databases">
        <title>Deep-cultivation of Planctomycetes and their phenomic and genomic characterization uncovers novel biology.</title>
        <authorList>
            <person name="Wiegand S."/>
            <person name="Jogler M."/>
            <person name="Boedeker C."/>
            <person name="Pinto D."/>
            <person name="Vollmers J."/>
            <person name="Rivas-Marin E."/>
            <person name="Kohn T."/>
            <person name="Peeters S.H."/>
            <person name="Heuer A."/>
            <person name="Rast P."/>
            <person name="Oberbeckmann S."/>
            <person name="Bunk B."/>
            <person name="Jeske O."/>
            <person name="Meyerdierks A."/>
            <person name="Storesund J.E."/>
            <person name="Kallscheuer N."/>
            <person name="Luecker S."/>
            <person name="Lage O.M."/>
            <person name="Pohl T."/>
            <person name="Merkel B.J."/>
            <person name="Hornburger P."/>
            <person name="Mueller R.-W."/>
            <person name="Bruemmer F."/>
            <person name="Labrenz M."/>
            <person name="Spormann A.M."/>
            <person name="Op den Camp H."/>
            <person name="Overmann J."/>
            <person name="Amann R."/>
            <person name="Jetten M.S.M."/>
            <person name="Mascher T."/>
            <person name="Medema M.H."/>
            <person name="Devos D.P."/>
            <person name="Kaster A.-K."/>
            <person name="Ovreas L."/>
            <person name="Rohde M."/>
            <person name="Galperin M.Y."/>
            <person name="Jogler C."/>
        </authorList>
    </citation>
    <scope>NUCLEOTIDE SEQUENCE [LARGE SCALE GENOMIC DNA]</scope>
    <source>
        <strain evidence="2 3">Mal33</strain>
    </source>
</reference>
<keyword evidence="1" id="KW-0812">Transmembrane</keyword>
<sequence>MTTHALTPSNGGVCFSTKIKAVLSVALFWCTPVSAIVSIVAVRATSGTSGWPREVARTGAFLTIGWVAYLTVAIAWMLYVIVWNPALA</sequence>
<keyword evidence="1" id="KW-1133">Transmembrane helix</keyword>
<evidence type="ECO:0000256" key="1">
    <source>
        <dbReference type="SAM" id="Phobius"/>
    </source>
</evidence>
<name>A0A518ITT1_9BACT</name>
<evidence type="ECO:0000313" key="2">
    <source>
        <dbReference type="EMBL" id="QDV56493.1"/>
    </source>
</evidence>
<accession>A0A518ITT1</accession>
<keyword evidence="3" id="KW-1185">Reference proteome</keyword>
<keyword evidence="1" id="KW-0472">Membrane</keyword>